<gene>
    <name evidence="1" type="ORF">N5I32_06805</name>
</gene>
<proteinExistence type="predicted"/>
<dbReference type="EMBL" id="JAOCQF010000001">
    <property type="protein sequence ID" value="MCT8329217.1"/>
    <property type="molecule type" value="Genomic_DNA"/>
</dbReference>
<dbReference type="InterPro" id="IPR021251">
    <property type="entry name" value="DUF2793"/>
</dbReference>
<evidence type="ECO:0000313" key="1">
    <source>
        <dbReference type="EMBL" id="MCT8329217.1"/>
    </source>
</evidence>
<name>A0ABT2NJW9_9RHOB</name>
<organism evidence="1 2">
    <name type="scientific">Albidovulum sediminis</name>
    <dbReference type="NCBI Taxonomy" id="3066345"/>
    <lineage>
        <taxon>Bacteria</taxon>
        <taxon>Pseudomonadati</taxon>
        <taxon>Pseudomonadota</taxon>
        <taxon>Alphaproteobacteria</taxon>
        <taxon>Rhodobacterales</taxon>
        <taxon>Paracoccaceae</taxon>
        <taxon>Albidovulum</taxon>
    </lineage>
</organism>
<sequence length="236" mass="24079">MDETTQLGLPLVQAAQAQKHVTVNEALLRLDGLVPMVLQSVSLATPPVAVVDGLCFGVPLGAVNAWAGRDGSLAIGTNGGWVFAAPARGWRAFIADLGVAAIHDGNTWRAGQVSMTPHNAGLAIQTSEIDHVLTPGPVSTTVAIIPSNAVVVGATARVVSDITGTLTSWQLGNPGAPGRYGTGLGLASGSFARGVLGQPTTFYTPEPMQLDATGGDFAAGTVRIAVHYLTIALPDL</sequence>
<dbReference type="Pfam" id="PF10983">
    <property type="entry name" value="DUF2793"/>
    <property type="match status" value="1"/>
</dbReference>
<evidence type="ECO:0000313" key="2">
    <source>
        <dbReference type="Proteomes" id="UP001205601"/>
    </source>
</evidence>
<protein>
    <submittedName>
        <fullName evidence="1">DUF2793 domain-containing protein</fullName>
    </submittedName>
</protein>
<accession>A0ABT2NJW9</accession>
<reference evidence="2" key="1">
    <citation type="submission" date="2023-07" db="EMBL/GenBank/DDBJ databases">
        <title>Defluviimonas sediminis sp. nov., isolated from mangrove sediment.</title>
        <authorList>
            <person name="Liu L."/>
            <person name="Li J."/>
            <person name="Huang Y."/>
            <person name="Pan J."/>
            <person name="Li M."/>
        </authorList>
    </citation>
    <scope>NUCLEOTIDE SEQUENCE [LARGE SCALE GENOMIC DNA]</scope>
    <source>
        <strain evidence="2">FT324</strain>
    </source>
</reference>
<keyword evidence="2" id="KW-1185">Reference proteome</keyword>
<dbReference type="RefSeq" id="WP_261494634.1">
    <property type="nucleotide sequence ID" value="NZ_JAOCQF010000001.1"/>
</dbReference>
<dbReference type="Proteomes" id="UP001205601">
    <property type="component" value="Unassembled WGS sequence"/>
</dbReference>
<comment type="caution">
    <text evidence="1">The sequence shown here is derived from an EMBL/GenBank/DDBJ whole genome shotgun (WGS) entry which is preliminary data.</text>
</comment>